<sequence length="48" mass="5301">MKEWRIYLEGKNLGTVVADSESEAKIAAEDKFDLTDDEGDLLVAVEAD</sequence>
<reference evidence="1 2" key="1">
    <citation type="submission" date="2023-02" db="EMBL/GenBank/DDBJ databases">
        <title>Evolution of Hrp T3SS in non-pathogenic Pseudomonas fluorescens.</title>
        <authorList>
            <person name="Liao K."/>
            <person name="Wei H."/>
            <person name="Gu Y."/>
        </authorList>
    </citation>
    <scope>NUCLEOTIDE SEQUENCE [LARGE SCALE GENOMIC DNA]</scope>
    <source>
        <strain evidence="1 2">FP205</strain>
    </source>
</reference>
<keyword evidence="2" id="KW-1185">Reference proteome</keyword>
<evidence type="ECO:0000313" key="2">
    <source>
        <dbReference type="Proteomes" id="UP001230339"/>
    </source>
</evidence>
<gene>
    <name evidence="1" type="ORF">PSH57_15705</name>
</gene>
<accession>A0ABY9G425</accession>
<proteinExistence type="predicted"/>
<dbReference type="RefSeq" id="WP_305384012.1">
    <property type="nucleotide sequence ID" value="NZ_CP117426.1"/>
</dbReference>
<protein>
    <submittedName>
        <fullName evidence="1">Uncharacterized protein</fullName>
    </submittedName>
</protein>
<evidence type="ECO:0000313" key="1">
    <source>
        <dbReference type="EMBL" id="WLH10354.1"/>
    </source>
</evidence>
<organism evidence="1 2">
    <name type="scientific">Pseudomonas hefeiensis</name>
    <dbReference type="NCBI Taxonomy" id="2738125"/>
    <lineage>
        <taxon>Bacteria</taxon>
        <taxon>Pseudomonadati</taxon>
        <taxon>Pseudomonadota</taxon>
        <taxon>Gammaproteobacteria</taxon>
        <taxon>Pseudomonadales</taxon>
        <taxon>Pseudomonadaceae</taxon>
        <taxon>Pseudomonas</taxon>
    </lineage>
</organism>
<name>A0ABY9G425_9PSED</name>
<dbReference type="Proteomes" id="UP001230339">
    <property type="component" value="Chromosome"/>
</dbReference>
<dbReference type="EMBL" id="CP117449">
    <property type="protein sequence ID" value="WLH10354.1"/>
    <property type="molecule type" value="Genomic_DNA"/>
</dbReference>